<dbReference type="GO" id="GO:0042147">
    <property type="term" value="P:retrograde transport, endosome to Golgi"/>
    <property type="evidence" value="ECO:0007669"/>
    <property type="project" value="TreeGrafter"/>
</dbReference>
<dbReference type="SUPFAM" id="SSF50729">
    <property type="entry name" value="PH domain-like"/>
    <property type="match status" value="1"/>
</dbReference>
<dbReference type="GO" id="GO:0055037">
    <property type="term" value="C:recycling endosome"/>
    <property type="evidence" value="ECO:0007669"/>
    <property type="project" value="TreeGrafter"/>
</dbReference>
<dbReference type="GO" id="GO:0005802">
    <property type="term" value="C:trans-Golgi network"/>
    <property type="evidence" value="ECO:0007669"/>
    <property type="project" value="TreeGrafter"/>
</dbReference>
<evidence type="ECO:0000256" key="1">
    <source>
        <dbReference type="ARBA" id="ARBA00022553"/>
    </source>
</evidence>
<protein>
    <submittedName>
        <fullName evidence="4">Arf-GAP with coiled-coil, ANK repeat and PH domain-containing protein 2-like</fullName>
    </submittedName>
</protein>
<dbReference type="InterPro" id="IPR011993">
    <property type="entry name" value="PH-like_dom_sf"/>
</dbReference>
<dbReference type="PROSITE" id="PS50003">
    <property type="entry name" value="PH_DOMAIN"/>
    <property type="match status" value="1"/>
</dbReference>
<dbReference type="InterPro" id="IPR001849">
    <property type="entry name" value="PH_domain"/>
</dbReference>
<keyword evidence="3" id="KW-1185">Reference proteome</keyword>
<evidence type="ECO:0000313" key="3">
    <source>
        <dbReference type="Proteomes" id="UP000515163"/>
    </source>
</evidence>
<keyword evidence="1" id="KW-0597">Phosphoprotein</keyword>
<dbReference type="GO" id="GO:0005829">
    <property type="term" value="C:cytosol"/>
    <property type="evidence" value="ECO:0007669"/>
    <property type="project" value="GOC"/>
</dbReference>
<dbReference type="GO" id="GO:0005769">
    <property type="term" value="C:early endosome"/>
    <property type="evidence" value="ECO:0007669"/>
    <property type="project" value="TreeGrafter"/>
</dbReference>
<dbReference type="GeneID" id="116301907"/>
<feature type="domain" description="PH" evidence="2">
    <location>
        <begin position="9"/>
        <end position="109"/>
    </location>
</feature>
<accession>A0A6P8IJL8</accession>
<reference evidence="4" key="1">
    <citation type="submission" date="2025-08" db="UniProtKB">
        <authorList>
            <consortium name="RefSeq"/>
        </authorList>
    </citation>
    <scope>IDENTIFICATION</scope>
    <source>
        <tissue evidence="4">Tentacle</tissue>
    </source>
</reference>
<dbReference type="RefSeq" id="XP_031566937.1">
    <property type="nucleotide sequence ID" value="XM_031711077.1"/>
</dbReference>
<gene>
    <name evidence="4" type="primary">LOC116301907</name>
</gene>
<dbReference type="Proteomes" id="UP000515163">
    <property type="component" value="Unplaced"/>
</dbReference>
<dbReference type="KEGG" id="aten:116301907"/>
<dbReference type="SMART" id="SM00233">
    <property type="entry name" value="PH"/>
    <property type="match status" value="1"/>
</dbReference>
<dbReference type="AlphaFoldDB" id="A0A6P8IJL8"/>
<dbReference type="Gene3D" id="2.30.29.30">
    <property type="entry name" value="Pleckstrin-homology domain (PH domain)/Phosphotyrosine-binding domain (PTB)"/>
    <property type="match status" value="1"/>
</dbReference>
<dbReference type="InterPro" id="IPR045188">
    <property type="entry name" value="Boi1/Boi2-like"/>
</dbReference>
<name>A0A6P8IJL8_ACTTE</name>
<dbReference type="PANTHER" id="PTHR22902:SF27">
    <property type="entry name" value="PLECKSTRIN HOMOLOGY DOMAIN-CONTAINING FAMILY A MEMBER 3"/>
    <property type="match status" value="1"/>
</dbReference>
<dbReference type="Pfam" id="PF00169">
    <property type="entry name" value="PH"/>
    <property type="match status" value="1"/>
</dbReference>
<dbReference type="GO" id="GO:0007032">
    <property type="term" value="P:endosome organization"/>
    <property type="evidence" value="ECO:0007669"/>
    <property type="project" value="TreeGrafter"/>
</dbReference>
<dbReference type="PANTHER" id="PTHR22902">
    <property type="entry name" value="SESQUIPEDALIAN"/>
    <property type="match status" value="1"/>
</dbReference>
<dbReference type="GO" id="GO:0001881">
    <property type="term" value="P:receptor recycling"/>
    <property type="evidence" value="ECO:0007669"/>
    <property type="project" value="TreeGrafter"/>
</dbReference>
<sequence length="214" mass="24360">MAILNTDKNILKEGYLFKQSRHVWKLWKARYFVLQNNGLIYFKKKSDICTGRPLGGLTFRDISMHIDEVGDKKRKYCLKIQAEGKNYCLFCFSEEERNSWMTAILTAVASYMMAVRDGATDEELLGLAAVPMPRSVSCEALTSKSIKTAPHLRSRAAFGSSGDLDRIVPLRLANNNVTNKNSQGLPAMSKRKLKAFSMWENAKWRDSYINFSEI</sequence>
<dbReference type="OrthoDB" id="5946437at2759"/>
<organism evidence="3 4">
    <name type="scientific">Actinia tenebrosa</name>
    <name type="common">Australian red waratah sea anemone</name>
    <dbReference type="NCBI Taxonomy" id="6105"/>
    <lineage>
        <taxon>Eukaryota</taxon>
        <taxon>Metazoa</taxon>
        <taxon>Cnidaria</taxon>
        <taxon>Anthozoa</taxon>
        <taxon>Hexacorallia</taxon>
        <taxon>Actiniaria</taxon>
        <taxon>Actiniidae</taxon>
        <taxon>Actinia</taxon>
    </lineage>
</organism>
<evidence type="ECO:0000313" key="4">
    <source>
        <dbReference type="RefSeq" id="XP_031566937.1"/>
    </source>
</evidence>
<proteinExistence type="predicted"/>
<dbReference type="InParanoid" id="A0A6P8IJL8"/>
<evidence type="ECO:0000259" key="2">
    <source>
        <dbReference type="PROSITE" id="PS50003"/>
    </source>
</evidence>